<keyword evidence="6" id="KW-1185">Reference proteome</keyword>
<dbReference type="SUPFAM" id="SSF48008">
    <property type="entry name" value="GntR ligand-binding domain-like"/>
    <property type="match status" value="1"/>
</dbReference>
<dbReference type="InterPro" id="IPR000524">
    <property type="entry name" value="Tscrpt_reg_HTH_GntR"/>
</dbReference>
<dbReference type="InterPro" id="IPR011711">
    <property type="entry name" value="GntR_C"/>
</dbReference>
<name>A0A261R6Y8_9BORD</name>
<organism evidence="5 6">
    <name type="scientific">Bordetella genomosp. 9</name>
    <dbReference type="NCBI Taxonomy" id="1416803"/>
    <lineage>
        <taxon>Bacteria</taxon>
        <taxon>Pseudomonadati</taxon>
        <taxon>Pseudomonadota</taxon>
        <taxon>Betaproteobacteria</taxon>
        <taxon>Burkholderiales</taxon>
        <taxon>Alcaligenaceae</taxon>
        <taxon>Bordetella</taxon>
    </lineage>
</organism>
<dbReference type="RefSeq" id="WP_094849014.1">
    <property type="nucleotide sequence ID" value="NZ_NEVJ01000003.1"/>
</dbReference>
<sequence>MNSTLSLESDRETRFEIARPSLHDQVVSRLRALLIEGVIPPGKKLNERELCELLKISRTPLREAIKLLASEGLVDLLPNRGAIAVDLTEADVHHAFELLSELEGLAGELACRRITDDELDALQSLHARMLDSYVEKDLSTYYRLNAAIHRAIIGAAKNPLLERTYQTINARVQSLRFNTNHDKAKWERAVGDHEKMMDALASRDAQMLRRLLTQHLRDKADVVIAQLRIRRQGNTGGA</sequence>
<protein>
    <submittedName>
        <fullName evidence="5">GntR family transcriptional regulator</fullName>
    </submittedName>
</protein>
<evidence type="ECO:0000256" key="2">
    <source>
        <dbReference type="ARBA" id="ARBA00023125"/>
    </source>
</evidence>
<comment type="caution">
    <text evidence="5">The sequence shown here is derived from an EMBL/GenBank/DDBJ whole genome shotgun (WGS) entry which is preliminary data.</text>
</comment>
<dbReference type="PANTHER" id="PTHR43537:SF50">
    <property type="entry name" value="TRANSCRIPTIONAL REGULATORY PROTEIN"/>
    <property type="match status" value="1"/>
</dbReference>
<gene>
    <name evidence="5" type="ORF">CAL26_23255</name>
</gene>
<dbReference type="InterPro" id="IPR036388">
    <property type="entry name" value="WH-like_DNA-bd_sf"/>
</dbReference>
<dbReference type="Pfam" id="PF07729">
    <property type="entry name" value="FCD"/>
    <property type="match status" value="1"/>
</dbReference>
<dbReference type="Gene3D" id="1.10.10.10">
    <property type="entry name" value="Winged helix-like DNA-binding domain superfamily/Winged helix DNA-binding domain"/>
    <property type="match status" value="1"/>
</dbReference>
<dbReference type="InterPro" id="IPR008920">
    <property type="entry name" value="TF_FadR/GntR_C"/>
</dbReference>
<reference evidence="5" key="1">
    <citation type="submission" date="2017-05" db="EMBL/GenBank/DDBJ databases">
        <title>Complete and WGS of Bordetella genogroups.</title>
        <authorList>
            <person name="Spilker T."/>
            <person name="Lipuma J."/>
        </authorList>
    </citation>
    <scope>NUCLEOTIDE SEQUENCE</scope>
    <source>
        <strain evidence="5">AU21707</strain>
    </source>
</reference>
<proteinExistence type="predicted"/>
<dbReference type="SMART" id="SM00345">
    <property type="entry name" value="HTH_GNTR"/>
    <property type="match status" value="1"/>
</dbReference>
<dbReference type="GO" id="GO:0003700">
    <property type="term" value="F:DNA-binding transcription factor activity"/>
    <property type="evidence" value="ECO:0007669"/>
    <property type="project" value="InterPro"/>
</dbReference>
<evidence type="ECO:0000313" key="6">
    <source>
        <dbReference type="Proteomes" id="UP000216857"/>
    </source>
</evidence>
<dbReference type="OrthoDB" id="8680857at2"/>
<dbReference type="SUPFAM" id="SSF46785">
    <property type="entry name" value="Winged helix' DNA-binding domain"/>
    <property type="match status" value="1"/>
</dbReference>
<dbReference type="AlphaFoldDB" id="A0A261R6Y8"/>
<dbReference type="PRINTS" id="PR00035">
    <property type="entry name" value="HTHGNTR"/>
</dbReference>
<dbReference type="InterPro" id="IPR036390">
    <property type="entry name" value="WH_DNA-bd_sf"/>
</dbReference>
<keyword evidence="2" id="KW-0238">DNA-binding</keyword>
<keyword evidence="1" id="KW-0805">Transcription regulation</keyword>
<evidence type="ECO:0000256" key="1">
    <source>
        <dbReference type="ARBA" id="ARBA00023015"/>
    </source>
</evidence>
<dbReference type="EMBL" id="NEVJ01000003">
    <property type="protein sequence ID" value="OZI20422.1"/>
    <property type="molecule type" value="Genomic_DNA"/>
</dbReference>
<dbReference type="SMART" id="SM00895">
    <property type="entry name" value="FCD"/>
    <property type="match status" value="1"/>
</dbReference>
<evidence type="ECO:0000259" key="4">
    <source>
        <dbReference type="PROSITE" id="PS50949"/>
    </source>
</evidence>
<keyword evidence="3" id="KW-0804">Transcription</keyword>
<dbReference type="PANTHER" id="PTHR43537">
    <property type="entry name" value="TRANSCRIPTIONAL REGULATOR, GNTR FAMILY"/>
    <property type="match status" value="1"/>
</dbReference>
<evidence type="ECO:0000313" key="5">
    <source>
        <dbReference type="EMBL" id="OZI20422.1"/>
    </source>
</evidence>
<dbReference type="CDD" id="cd07377">
    <property type="entry name" value="WHTH_GntR"/>
    <property type="match status" value="1"/>
</dbReference>
<accession>A0A261R6Y8</accession>
<feature type="domain" description="HTH gntR-type" evidence="4">
    <location>
        <begin position="20"/>
        <end position="87"/>
    </location>
</feature>
<dbReference type="GO" id="GO:0003677">
    <property type="term" value="F:DNA binding"/>
    <property type="evidence" value="ECO:0007669"/>
    <property type="project" value="UniProtKB-KW"/>
</dbReference>
<dbReference type="Pfam" id="PF00392">
    <property type="entry name" value="GntR"/>
    <property type="match status" value="1"/>
</dbReference>
<dbReference type="PROSITE" id="PS50949">
    <property type="entry name" value="HTH_GNTR"/>
    <property type="match status" value="1"/>
</dbReference>
<dbReference type="Gene3D" id="1.20.120.530">
    <property type="entry name" value="GntR ligand-binding domain-like"/>
    <property type="match status" value="1"/>
</dbReference>
<evidence type="ECO:0000256" key="3">
    <source>
        <dbReference type="ARBA" id="ARBA00023163"/>
    </source>
</evidence>
<dbReference type="Proteomes" id="UP000216857">
    <property type="component" value="Unassembled WGS sequence"/>
</dbReference>